<evidence type="ECO:0000313" key="1">
    <source>
        <dbReference type="EMBL" id="MSS17371.1"/>
    </source>
</evidence>
<organism evidence="1 2">
    <name type="scientific">Sodaliphilus pleomorphus</name>
    <dbReference type="NCBI Taxonomy" id="2606626"/>
    <lineage>
        <taxon>Bacteria</taxon>
        <taxon>Pseudomonadati</taxon>
        <taxon>Bacteroidota</taxon>
        <taxon>Bacteroidia</taxon>
        <taxon>Bacteroidales</taxon>
        <taxon>Muribaculaceae</taxon>
        <taxon>Sodaliphilus</taxon>
    </lineage>
</organism>
<gene>
    <name evidence="1" type="ORF">FYJ29_06300</name>
</gene>
<proteinExistence type="predicted"/>
<name>A0A6L5XAW7_9BACT</name>
<comment type="caution">
    <text evidence="1">The sequence shown here is derived from an EMBL/GenBank/DDBJ whole genome shotgun (WGS) entry which is preliminary data.</text>
</comment>
<sequence>MSKLEMLYQTLQNMRDLGLEIDNDLLMQTSKLEEKLIKEEVLPSLTADIAPKLATCCKPAK</sequence>
<dbReference type="Proteomes" id="UP000483362">
    <property type="component" value="Unassembled WGS sequence"/>
</dbReference>
<dbReference type="RefSeq" id="WP_154326736.1">
    <property type="nucleotide sequence ID" value="NZ_CP045696.1"/>
</dbReference>
<protein>
    <submittedName>
        <fullName evidence="1">Uncharacterized protein</fullName>
    </submittedName>
</protein>
<accession>A0A6L5XAW7</accession>
<evidence type="ECO:0000313" key="2">
    <source>
        <dbReference type="Proteomes" id="UP000483362"/>
    </source>
</evidence>
<keyword evidence="2" id="KW-1185">Reference proteome</keyword>
<dbReference type="AlphaFoldDB" id="A0A6L5XAW7"/>
<dbReference type="EMBL" id="VULT01000008">
    <property type="protein sequence ID" value="MSS17371.1"/>
    <property type="molecule type" value="Genomic_DNA"/>
</dbReference>
<reference evidence="1 2" key="1">
    <citation type="submission" date="2019-08" db="EMBL/GenBank/DDBJ databases">
        <title>In-depth cultivation of the pig gut microbiome towards novel bacterial diversity and tailored functional studies.</title>
        <authorList>
            <person name="Wylensek D."/>
            <person name="Hitch T.C.A."/>
            <person name="Clavel T."/>
        </authorList>
    </citation>
    <scope>NUCLEOTIDE SEQUENCE [LARGE SCALE GENOMIC DNA]</scope>
    <source>
        <strain evidence="1 2">Oil-RF-744-WCA-WT-10</strain>
    </source>
</reference>